<dbReference type="EMBL" id="DNAN01000630">
    <property type="protein sequence ID" value="HAW77640.1"/>
    <property type="molecule type" value="Genomic_DNA"/>
</dbReference>
<protein>
    <submittedName>
        <fullName evidence="1">Uncharacterized protein</fullName>
    </submittedName>
</protein>
<gene>
    <name evidence="1" type="ORF">DCW74_18135</name>
</gene>
<dbReference type="AlphaFoldDB" id="A0A350P8M3"/>
<dbReference type="Proteomes" id="UP000263517">
    <property type="component" value="Unassembled WGS sequence"/>
</dbReference>
<name>A0A350P8M3_9ALTE</name>
<accession>A0A350P8M3</accession>
<sequence>MKIYKAKYYDEDEGWILAWFTNKAEAHKYLSEITYDYLKRNWRLPSEFESNENLPTRSSLIDELNATVQTCEFKATRQGIVDWLTSSGFAGNDN</sequence>
<proteinExistence type="predicted"/>
<reference evidence="1 2" key="1">
    <citation type="journal article" date="2018" name="Nat. Biotechnol.">
        <title>A standardized bacterial taxonomy based on genome phylogeny substantially revises the tree of life.</title>
        <authorList>
            <person name="Parks D.H."/>
            <person name="Chuvochina M."/>
            <person name="Waite D.W."/>
            <person name="Rinke C."/>
            <person name="Skarshewski A."/>
            <person name="Chaumeil P.A."/>
            <person name="Hugenholtz P."/>
        </authorList>
    </citation>
    <scope>NUCLEOTIDE SEQUENCE [LARGE SCALE GENOMIC DNA]</scope>
    <source>
        <strain evidence="1">UBA11978</strain>
    </source>
</reference>
<evidence type="ECO:0000313" key="1">
    <source>
        <dbReference type="EMBL" id="HAW77640.1"/>
    </source>
</evidence>
<comment type="caution">
    <text evidence="1">The sequence shown here is derived from an EMBL/GenBank/DDBJ whole genome shotgun (WGS) entry which is preliminary data.</text>
</comment>
<evidence type="ECO:0000313" key="2">
    <source>
        <dbReference type="Proteomes" id="UP000263517"/>
    </source>
</evidence>
<organism evidence="1 2">
    <name type="scientific">Alteromonas australica</name>
    <dbReference type="NCBI Taxonomy" id="589873"/>
    <lineage>
        <taxon>Bacteria</taxon>
        <taxon>Pseudomonadati</taxon>
        <taxon>Pseudomonadota</taxon>
        <taxon>Gammaproteobacteria</taxon>
        <taxon>Alteromonadales</taxon>
        <taxon>Alteromonadaceae</taxon>
        <taxon>Alteromonas/Salinimonas group</taxon>
        <taxon>Alteromonas</taxon>
    </lineage>
</organism>